<dbReference type="GO" id="GO:0019706">
    <property type="term" value="F:protein-cysteine S-palmitoyltransferase activity"/>
    <property type="evidence" value="ECO:0007669"/>
    <property type="project" value="UniProtKB-EC"/>
</dbReference>
<dbReference type="GO" id="GO:0016020">
    <property type="term" value="C:membrane"/>
    <property type="evidence" value="ECO:0007669"/>
    <property type="project" value="UniProtKB-SubCell"/>
</dbReference>
<keyword evidence="10" id="KW-1185">Reference proteome</keyword>
<keyword evidence="2 7" id="KW-0808">Transferase</keyword>
<protein>
    <recommendedName>
        <fullName evidence="7">Palmitoyltransferase</fullName>
        <ecNumber evidence="7">2.3.1.225</ecNumber>
    </recommendedName>
</protein>
<comment type="domain">
    <text evidence="7">The DHHC domain is required for palmitoyltransferase activity.</text>
</comment>
<dbReference type="Ensembl" id="ENSDCDT00010070171.1">
    <property type="protein sequence ID" value="ENSDCDP00010059454.1"/>
    <property type="gene ID" value="ENSDCDG00010033215.1"/>
</dbReference>
<dbReference type="Proteomes" id="UP000694580">
    <property type="component" value="Chromosome 6"/>
</dbReference>
<evidence type="ECO:0000256" key="2">
    <source>
        <dbReference type="ARBA" id="ARBA00022679"/>
    </source>
</evidence>
<comment type="subcellular location">
    <subcellularLocation>
        <location evidence="1">Membrane</location>
        <topology evidence="1">Multi-pass membrane protein</topology>
    </subcellularLocation>
</comment>
<evidence type="ECO:0000259" key="8">
    <source>
        <dbReference type="Pfam" id="PF01529"/>
    </source>
</evidence>
<keyword evidence="3 7" id="KW-0812">Transmembrane</keyword>
<evidence type="ECO:0000256" key="5">
    <source>
        <dbReference type="ARBA" id="ARBA00023136"/>
    </source>
</evidence>
<reference evidence="9" key="2">
    <citation type="submission" date="2025-08" db="UniProtKB">
        <authorList>
            <consortium name="Ensembl"/>
        </authorList>
    </citation>
    <scope>IDENTIFICATION</scope>
</reference>
<evidence type="ECO:0000313" key="10">
    <source>
        <dbReference type="Proteomes" id="UP000694580"/>
    </source>
</evidence>
<evidence type="ECO:0000256" key="3">
    <source>
        <dbReference type="ARBA" id="ARBA00022692"/>
    </source>
</evidence>
<comment type="catalytic activity">
    <reaction evidence="7">
        <text>L-cysteinyl-[protein] + hexadecanoyl-CoA = S-hexadecanoyl-L-cysteinyl-[protein] + CoA</text>
        <dbReference type="Rhea" id="RHEA:36683"/>
        <dbReference type="Rhea" id="RHEA-COMP:10131"/>
        <dbReference type="Rhea" id="RHEA-COMP:11032"/>
        <dbReference type="ChEBI" id="CHEBI:29950"/>
        <dbReference type="ChEBI" id="CHEBI:57287"/>
        <dbReference type="ChEBI" id="CHEBI:57379"/>
        <dbReference type="ChEBI" id="CHEBI:74151"/>
        <dbReference type="EC" id="2.3.1.225"/>
    </reaction>
</comment>
<feature type="transmembrane region" description="Helical" evidence="7">
    <location>
        <begin position="12"/>
        <end position="31"/>
    </location>
</feature>
<comment type="similarity">
    <text evidence="7">Belongs to the DHHC palmitoyltransferase family.</text>
</comment>
<dbReference type="AlphaFoldDB" id="A0AAY4EQA9"/>
<accession>A0AAY4EQA9</accession>
<dbReference type="InterPro" id="IPR001594">
    <property type="entry name" value="Palmitoyltrfase_DHHC"/>
</dbReference>
<proteinExistence type="inferred from homology"/>
<keyword evidence="6 7" id="KW-0012">Acyltransferase</keyword>
<feature type="transmembrane region" description="Helical" evidence="7">
    <location>
        <begin position="165"/>
        <end position="189"/>
    </location>
</feature>
<evidence type="ECO:0000256" key="1">
    <source>
        <dbReference type="ARBA" id="ARBA00004141"/>
    </source>
</evidence>
<dbReference type="GeneTree" id="ENSGT00940000158214"/>
<gene>
    <name evidence="9" type="primary">zdhhc15a</name>
</gene>
<evidence type="ECO:0000313" key="9">
    <source>
        <dbReference type="Ensembl" id="ENSDCDP00010059454.1"/>
    </source>
</evidence>
<feature type="transmembrane region" description="Helical" evidence="7">
    <location>
        <begin position="201"/>
        <end position="225"/>
    </location>
</feature>
<reference evidence="9 10" key="1">
    <citation type="submission" date="2020-06" db="EMBL/GenBank/DDBJ databases">
        <authorList>
            <consortium name="Wellcome Sanger Institute Data Sharing"/>
        </authorList>
    </citation>
    <scope>NUCLEOTIDE SEQUENCE [LARGE SCALE GENOMIC DNA]</scope>
</reference>
<evidence type="ECO:0000256" key="7">
    <source>
        <dbReference type="RuleBase" id="RU079119"/>
    </source>
</evidence>
<dbReference type="PANTHER" id="PTHR12246">
    <property type="entry name" value="PALMITOYLTRANSFERASE ZDHHC16"/>
    <property type="match status" value="1"/>
</dbReference>
<reference evidence="9" key="3">
    <citation type="submission" date="2025-09" db="UniProtKB">
        <authorList>
            <consortium name="Ensembl"/>
        </authorList>
    </citation>
    <scope>IDENTIFICATION</scope>
</reference>
<sequence>MAVRGALRRCVRLLSWVPVLVVTAAALWSYYAYVVQLCLTTLNSTAEKVAYLAMFHVCFGMFSWAFWRSVFTAPSSPSKEFQLSSTDKQRYAQQDTLQARRRILVEISQELPVHTRSASGEIRFCHQCQLIKPDRFFFLCRACVLKMDHHCPWLNNCVGFSNYKFFLLFLTFSLLCCSFIIATVSPYFIRLWLGEYLSSSVKLHVLFLMLVSLMFFITLSFLLGIHCWLVTKNRTTAEWLSAPFFRHGPDQGAFDVGLKQNVRQVFGPQRRLWLLPVFSSHGDGQVFPLRRRAASDTPQALPSNTTYVDEEVKVMGELVYLKPLSSYV</sequence>
<dbReference type="InterPro" id="IPR039859">
    <property type="entry name" value="PFA4/ZDH16/20/ERF2-like"/>
</dbReference>
<feature type="transmembrane region" description="Helical" evidence="7">
    <location>
        <begin position="51"/>
        <end position="71"/>
    </location>
</feature>
<feature type="domain" description="Palmitoyltransferase DHHC" evidence="8">
    <location>
        <begin position="120"/>
        <end position="241"/>
    </location>
</feature>
<dbReference type="PROSITE" id="PS50216">
    <property type="entry name" value="DHHC"/>
    <property type="match status" value="1"/>
</dbReference>
<keyword evidence="5 7" id="KW-0472">Membrane</keyword>
<name>A0AAY4EQA9_9TELE</name>
<evidence type="ECO:0000256" key="6">
    <source>
        <dbReference type="ARBA" id="ARBA00023315"/>
    </source>
</evidence>
<dbReference type="Pfam" id="PF01529">
    <property type="entry name" value="DHHC"/>
    <property type="match status" value="1"/>
</dbReference>
<evidence type="ECO:0000256" key="4">
    <source>
        <dbReference type="ARBA" id="ARBA00022989"/>
    </source>
</evidence>
<organism evidence="9 10">
    <name type="scientific">Denticeps clupeoides</name>
    <name type="common">denticle herring</name>
    <dbReference type="NCBI Taxonomy" id="299321"/>
    <lineage>
        <taxon>Eukaryota</taxon>
        <taxon>Metazoa</taxon>
        <taxon>Chordata</taxon>
        <taxon>Craniata</taxon>
        <taxon>Vertebrata</taxon>
        <taxon>Euteleostomi</taxon>
        <taxon>Actinopterygii</taxon>
        <taxon>Neopterygii</taxon>
        <taxon>Teleostei</taxon>
        <taxon>Clupei</taxon>
        <taxon>Clupeiformes</taxon>
        <taxon>Denticipitoidei</taxon>
        <taxon>Denticipitidae</taxon>
        <taxon>Denticeps</taxon>
    </lineage>
</organism>
<keyword evidence="4 7" id="KW-1133">Transmembrane helix</keyword>
<dbReference type="EC" id="2.3.1.225" evidence="7"/>